<dbReference type="InterPro" id="IPR011009">
    <property type="entry name" value="Kinase-like_dom_sf"/>
</dbReference>
<proteinExistence type="predicted"/>
<dbReference type="GO" id="GO:0016740">
    <property type="term" value="F:transferase activity"/>
    <property type="evidence" value="ECO:0007669"/>
    <property type="project" value="UniProtKB-KW"/>
</dbReference>
<dbReference type="SUPFAM" id="SSF56112">
    <property type="entry name" value="Protein kinase-like (PK-like)"/>
    <property type="match status" value="1"/>
</dbReference>
<sequence>MTKGYSSDRKYLVRKAGQSYLLRTFDSQQNTAKQMEYQALEKMKELQVRCSRPLEFGSIPALRIGYMLLTFIEGQDAAEELPGYSSQDQYRIGCEAGSELLKMHRYHAPAHIASWYDRKVSKHKRYMEAYLKLGVRIKGDELIISWIEQHLHLMKGRPNRFQHDDFHVNNLITRDKQLAGVIDFNRWDWGDPVHEFLKVGMFSADVSIPFSIGQIRGYHQGQEPDDLFWKLYSLYMAMCMISSVVWIIQVKPEETTIMMDKIDKVLDDHRYFELAKPAWYAEDGIL</sequence>
<dbReference type="PANTHER" id="PTHR41283:SF1">
    <property type="entry name" value="AMINOGLYCOSIDE PHOSPHOTRANSFERASE DOMAIN-CONTAINING PROTEIN"/>
    <property type="match status" value="1"/>
</dbReference>
<dbReference type="Proteomes" id="UP001469365">
    <property type="component" value="Unassembled WGS sequence"/>
</dbReference>
<dbReference type="Pfam" id="PF01636">
    <property type="entry name" value="APH"/>
    <property type="match status" value="1"/>
</dbReference>
<dbReference type="RefSeq" id="WP_341414906.1">
    <property type="nucleotide sequence ID" value="NZ_JBBPCC010000003.1"/>
</dbReference>
<evidence type="ECO:0000313" key="4">
    <source>
        <dbReference type="Proteomes" id="UP001469365"/>
    </source>
</evidence>
<dbReference type="Gene3D" id="3.90.1200.10">
    <property type="match status" value="1"/>
</dbReference>
<dbReference type="PANTHER" id="PTHR41283">
    <property type="entry name" value="AMINOGLYCOSIDE PHOSPHOTRANSFERASE"/>
    <property type="match status" value="1"/>
</dbReference>
<evidence type="ECO:0000313" key="3">
    <source>
        <dbReference type="EMBL" id="MEK8127677.1"/>
    </source>
</evidence>
<keyword evidence="1" id="KW-1133">Transmembrane helix</keyword>
<dbReference type="EMBL" id="JBBPCC010000003">
    <property type="protein sequence ID" value="MEK8127677.1"/>
    <property type="molecule type" value="Genomic_DNA"/>
</dbReference>
<protein>
    <submittedName>
        <fullName evidence="3">Aminoglycoside phosphotransferase family protein</fullName>
        <ecNumber evidence="3">2.7.1.-</ecNumber>
    </submittedName>
</protein>
<keyword evidence="1" id="KW-0472">Membrane</keyword>
<organism evidence="3 4">
    <name type="scientific">Paenibacillus filicis</name>
    <dbReference type="NCBI Taxonomy" id="669464"/>
    <lineage>
        <taxon>Bacteria</taxon>
        <taxon>Bacillati</taxon>
        <taxon>Bacillota</taxon>
        <taxon>Bacilli</taxon>
        <taxon>Bacillales</taxon>
        <taxon>Paenibacillaceae</taxon>
        <taxon>Paenibacillus</taxon>
    </lineage>
</organism>
<dbReference type="InterPro" id="IPR002575">
    <property type="entry name" value="Aminoglycoside_PTrfase"/>
</dbReference>
<accession>A0ABU9DHP2</accession>
<dbReference type="EC" id="2.7.1.-" evidence="3"/>
<keyword evidence="1" id="KW-0812">Transmembrane</keyword>
<gene>
    <name evidence="3" type="ORF">WMW72_07070</name>
</gene>
<feature type="domain" description="Aminoglycoside phosphotransferase" evidence="2">
    <location>
        <begin position="6"/>
        <end position="223"/>
    </location>
</feature>
<reference evidence="3 4" key="1">
    <citation type="submission" date="2024-04" db="EMBL/GenBank/DDBJ databases">
        <title>draft genome sequnece of Paenibacillus filicis.</title>
        <authorList>
            <person name="Kim D.-U."/>
        </authorList>
    </citation>
    <scope>NUCLEOTIDE SEQUENCE [LARGE SCALE GENOMIC DNA]</scope>
    <source>
        <strain evidence="3 4">KACC14197</strain>
    </source>
</reference>
<evidence type="ECO:0000256" key="1">
    <source>
        <dbReference type="SAM" id="Phobius"/>
    </source>
</evidence>
<feature type="transmembrane region" description="Helical" evidence="1">
    <location>
        <begin position="227"/>
        <end position="248"/>
    </location>
</feature>
<keyword evidence="4" id="KW-1185">Reference proteome</keyword>
<keyword evidence="3" id="KW-0808">Transferase</keyword>
<evidence type="ECO:0000259" key="2">
    <source>
        <dbReference type="Pfam" id="PF01636"/>
    </source>
</evidence>
<name>A0ABU9DHP2_9BACL</name>
<comment type="caution">
    <text evidence="3">The sequence shown here is derived from an EMBL/GenBank/DDBJ whole genome shotgun (WGS) entry which is preliminary data.</text>
</comment>